<feature type="region of interest" description="Disordered" evidence="2">
    <location>
        <begin position="53"/>
        <end position="79"/>
    </location>
</feature>
<keyword evidence="3" id="KW-0472">Membrane</keyword>
<name>A0AB40AMP6_DIOCR</name>
<proteinExistence type="predicted"/>
<dbReference type="AlphaFoldDB" id="A0AB40AMP6"/>
<gene>
    <name evidence="5" type="primary">LOC120251053</name>
</gene>
<keyword evidence="1" id="KW-0175">Coiled coil</keyword>
<evidence type="ECO:0000313" key="4">
    <source>
        <dbReference type="Proteomes" id="UP001515500"/>
    </source>
</evidence>
<feature type="coiled-coil region" evidence="1">
    <location>
        <begin position="164"/>
        <end position="194"/>
    </location>
</feature>
<protein>
    <submittedName>
        <fullName evidence="5">Uncharacterized protein LOC120251053</fullName>
    </submittedName>
</protein>
<keyword evidence="3" id="KW-1133">Transmembrane helix</keyword>
<evidence type="ECO:0000256" key="2">
    <source>
        <dbReference type="SAM" id="MobiDB-lite"/>
    </source>
</evidence>
<evidence type="ECO:0000256" key="1">
    <source>
        <dbReference type="SAM" id="Coils"/>
    </source>
</evidence>
<reference evidence="5" key="1">
    <citation type="submission" date="2025-08" db="UniProtKB">
        <authorList>
            <consortium name="RefSeq"/>
        </authorList>
    </citation>
    <scope>IDENTIFICATION</scope>
</reference>
<dbReference type="PANTHER" id="PTHR34807">
    <property type="entry name" value="OS08G0270800 PROTEIN"/>
    <property type="match status" value="1"/>
</dbReference>
<accession>A0AB40AMP6</accession>
<keyword evidence="4" id="KW-1185">Reference proteome</keyword>
<organism evidence="4 5">
    <name type="scientific">Dioscorea cayennensis subsp. rotundata</name>
    <name type="common">White Guinea yam</name>
    <name type="synonym">Dioscorea rotundata</name>
    <dbReference type="NCBI Taxonomy" id="55577"/>
    <lineage>
        <taxon>Eukaryota</taxon>
        <taxon>Viridiplantae</taxon>
        <taxon>Streptophyta</taxon>
        <taxon>Embryophyta</taxon>
        <taxon>Tracheophyta</taxon>
        <taxon>Spermatophyta</taxon>
        <taxon>Magnoliopsida</taxon>
        <taxon>Liliopsida</taxon>
        <taxon>Dioscoreales</taxon>
        <taxon>Dioscoreaceae</taxon>
        <taxon>Dioscorea</taxon>
    </lineage>
</organism>
<dbReference type="Proteomes" id="UP001515500">
    <property type="component" value="Chromosome 3"/>
</dbReference>
<feature type="region of interest" description="Disordered" evidence="2">
    <location>
        <begin position="199"/>
        <end position="225"/>
    </location>
</feature>
<keyword evidence="3" id="KW-0812">Transmembrane</keyword>
<evidence type="ECO:0000313" key="5">
    <source>
        <dbReference type="RefSeq" id="XP_039115531.1"/>
    </source>
</evidence>
<sequence length="330" mass="37374">MAGGDGGGGFRARMEHYLYSGDKKHVFAGILVISVVFGAPWFLMSRGSKHQSHQDYMEKADKARQARLSSGQPGNGPGGPKFMVKVQRLMFSSQIHLAVREEFSFPQMPLCNPPQGQTSQEIEREKRGLPWVLLPFQPPLILLERKLGQGSSTKVSCRITRILLKETKAKKRRLQKAKEKKLKLSTEVRFLRKKYKSFMKNPSQESSYRLKKQQTHKKSVQSSRINPSLNRSIKVDFSSKDNNYRIGEAGVVNTSAVLDLNQAFFPNGEEMEEFQMEQDQPKMEKPKRSSMEGDAVANDLKLSVCRDVGTSSNPIGKRKISWQDQVALRV</sequence>
<dbReference type="RefSeq" id="XP_039115531.1">
    <property type="nucleotide sequence ID" value="XM_039259597.1"/>
</dbReference>
<dbReference type="PANTHER" id="PTHR34807:SF3">
    <property type="entry name" value="OS08G0270800 PROTEIN"/>
    <property type="match status" value="1"/>
</dbReference>
<feature type="compositionally biased region" description="Basic residues" evidence="2">
    <location>
        <begin position="209"/>
        <end position="219"/>
    </location>
</feature>
<feature type="compositionally biased region" description="Basic and acidic residues" evidence="2">
    <location>
        <begin position="53"/>
        <end position="64"/>
    </location>
</feature>
<feature type="transmembrane region" description="Helical" evidence="3">
    <location>
        <begin position="26"/>
        <end position="44"/>
    </location>
</feature>
<dbReference type="GeneID" id="120251053"/>
<evidence type="ECO:0000256" key="3">
    <source>
        <dbReference type="SAM" id="Phobius"/>
    </source>
</evidence>